<reference evidence="3" key="1">
    <citation type="journal article" date="2020" name="Stud. Mycol.">
        <title>101 Dothideomycetes genomes: a test case for predicting lifestyles and emergence of pathogens.</title>
        <authorList>
            <person name="Haridas S."/>
            <person name="Albert R."/>
            <person name="Binder M."/>
            <person name="Bloem J."/>
            <person name="Labutti K."/>
            <person name="Salamov A."/>
            <person name="Andreopoulos B."/>
            <person name="Baker S."/>
            <person name="Barry K."/>
            <person name="Bills G."/>
            <person name="Bluhm B."/>
            <person name="Cannon C."/>
            <person name="Castanera R."/>
            <person name="Culley D."/>
            <person name="Daum C."/>
            <person name="Ezra D."/>
            <person name="Gonzalez J."/>
            <person name="Henrissat B."/>
            <person name="Kuo A."/>
            <person name="Liang C."/>
            <person name="Lipzen A."/>
            <person name="Lutzoni F."/>
            <person name="Magnuson J."/>
            <person name="Mondo S."/>
            <person name="Nolan M."/>
            <person name="Ohm R."/>
            <person name="Pangilinan J."/>
            <person name="Park H.-J."/>
            <person name="Ramirez L."/>
            <person name="Alfaro M."/>
            <person name="Sun H."/>
            <person name="Tritt A."/>
            <person name="Yoshinaga Y."/>
            <person name="Zwiers L.-H."/>
            <person name="Turgeon B."/>
            <person name="Goodwin S."/>
            <person name="Spatafora J."/>
            <person name="Crous P."/>
            <person name="Grigoriev I."/>
        </authorList>
    </citation>
    <scope>NUCLEOTIDE SEQUENCE</scope>
    <source>
        <strain evidence="3">CBS 130266</strain>
    </source>
</reference>
<dbReference type="AlphaFoldDB" id="A0A9P4TUU3"/>
<keyword evidence="4" id="KW-1185">Reference proteome</keyword>
<feature type="region of interest" description="Disordered" evidence="2">
    <location>
        <begin position="365"/>
        <end position="398"/>
    </location>
</feature>
<evidence type="ECO:0000256" key="2">
    <source>
        <dbReference type="SAM" id="MobiDB-lite"/>
    </source>
</evidence>
<feature type="region of interest" description="Disordered" evidence="2">
    <location>
        <begin position="660"/>
        <end position="696"/>
    </location>
</feature>
<protein>
    <submittedName>
        <fullName evidence="3">Uncharacterized protein</fullName>
    </submittedName>
</protein>
<keyword evidence="1" id="KW-0175">Coiled coil</keyword>
<dbReference type="EMBL" id="MU007067">
    <property type="protein sequence ID" value="KAF2425817.1"/>
    <property type="molecule type" value="Genomic_DNA"/>
</dbReference>
<dbReference type="Proteomes" id="UP000800235">
    <property type="component" value="Unassembled WGS sequence"/>
</dbReference>
<evidence type="ECO:0000256" key="1">
    <source>
        <dbReference type="SAM" id="Coils"/>
    </source>
</evidence>
<sequence length="827" mass="90816">MGDLGHEDNNESVRFYPTLIQMHLAVPHRRYPSSLNHTPRTFELSSPSDTFTIKSVKFQSQTQNSSDLLLPNMATAISDFPTTGTNLSSMAIHRKPIAPRQCASFSIDRPISTPSRRHSWASSYDLIASGILDNVPKDKDLVKRMQAKAASLPRPGATFDMAYFLKNTGPPPQREDVEREKKIVGKKKSLTIFKKRKEVTFGGVTQTNEKALENFVPPERVEQKVTLNGLFTELMVLRSDFLTELAGKKYLHIIPNSATYPVSSPAVEGCSSVSHLSKPGRLSVSFSDRTNACGTEALDSWISTFTIQHKQAEWSVKPPTSQDIRNISAIEPPRRSYSVKSNTKSWLPASDSGFGLSVIDEPAVSETYSGVPDPSTALSSHPPSFSPSPIPSPISHPRSVPIQIPEHQGISVNLQTFTVPANENKLLKENINYRQSVDRLAGQGLRRPFREQDHTLSGAQEGRDSIMSIKQPLSSSPEVPEHAEIPELRHSITSAVQSRGNRESVVRARKIRELQRARQNLNTATKSKMDERPVTPPNATSEDEVMVFPTPPDSAPRKSQARLSEFKTGYTPVTANMRISPVMLVAEQIPVQRGKQVKKPAHLVLRERRGSKPIAIAVRAGEDGDATAEIKQNSIPASNFATHESNVVDEEVNQSVSCAMPEQKAASVTPPGVPPKSLARATSSTSNYKHPSTPLLTTPIPVMGAPQAVTATATAHHRTSVCSSHTSTSKEARLEARLEALERENRLLEAALMAVLKTSGTLNRCPCVLLSKRQEAVDLRSRPASRQMLQNRVKADEYIPNEEERRGSVESNASGVSALEVYLGTRL</sequence>
<proteinExistence type="predicted"/>
<evidence type="ECO:0000313" key="3">
    <source>
        <dbReference type="EMBL" id="KAF2425817.1"/>
    </source>
</evidence>
<feature type="compositionally biased region" description="Pro residues" evidence="2">
    <location>
        <begin position="384"/>
        <end position="394"/>
    </location>
</feature>
<dbReference type="OrthoDB" id="3832538at2759"/>
<feature type="coiled-coil region" evidence="1">
    <location>
        <begin position="724"/>
        <end position="758"/>
    </location>
</feature>
<feature type="region of interest" description="Disordered" evidence="2">
    <location>
        <begin position="517"/>
        <end position="558"/>
    </location>
</feature>
<gene>
    <name evidence="3" type="ORF">EJ08DRAFT_663475</name>
</gene>
<name>A0A9P4TUU3_9PEZI</name>
<comment type="caution">
    <text evidence="3">The sequence shown here is derived from an EMBL/GenBank/DDBJ whole genome shotgun (WGS) entry which is preliminary data.</text>
</comment>
<accession>A0A9P4TUU3</accession>
<feature type="compositionally biased region" description="Polar residues" evidence="2">
    <location>
        <begin position="680"/>
        <end position="696"/>
    </location>
</feature>
<organism evidence="3 4">
    <name type="scientific">Tothia fuscella</name>
    <dbReference type="NCBI Taxonomy" id="1048955"/>
    <lineage>
        <taxon>Eukaryota</taxon>
        <taxon>Fungi</taxon>
        <taxon>Dikarya</taxon>
        <taxon>Ascomycota</taxon>
        <taxon>Pezizomycotina</taxon>
        <taxon>Dothideomycetes</taxon>
        <taxon>Pleosporomycetidae</taxon>
        <taxon>Venturiales</taxon>
        <taxon>Cylindrosympodiaceae</taxon>
        <taxon>Tothia</taxon>
    </lineage>
</organism>
<evidence type="ECO:0000313" key="4">
    <source>
        <dbReference type="Proteomes" id="UP000800235"/>
    </source>
</evidence>
<feature type="compositionally biased region" description="Polar residues" evidence="2">
    <location>
        <begin position="517"/>
        <end position="526"/>
    </location>
</feature>